<proteinExistence type="predicted"/>
<dbReference type="EMBL" id="CAXIEN010000073">
    <property type="protein sequence ID" value="CAL1274027.1"/>
    <property type="molecule type" value="Genomic_DNA"/>
</dbReference>
<name>A0AAV1ZU19_9ARAC</name>
<keyword evidence="2" id="KW-1185">Reference proteome</keyword>
<comment type="caution">
    <text evidence="1">The sequence shown here is derived from an EMBL/GenBank/DDBJ whole genome shotgun (WGS) entry which is preliminary data.</text>
</comment>
<evidence type="ECO:0000313" key="1">
    <source>
        <dbReference type="EMBL" id="CAL1274027.1"/>
    </source>
</evidence>
<protein>
    <submittedName>
        <fullName evidence="1">Uncharacterized protein</fullName>
    </submittedName>
</protein>
<dbReference type="Proteomes" id="UP001497382">
    <property type="component" value="Unassembled WGS sequence"/>
</dbReference>
<evidence type="ECO:0000313" key="2">
    <source>
        <dbReference type="Proteomes" id="UP001497382"/>
    </source>
</evidence>
<sequence length="179" mass="20465">MCQKDSVCFFPAMQVGCRIGKFRARSKPAQKRSITKNCSWEVSFGMFTGSPLLSPGSIGEDEILGMFLLPDALSVTVCRSKSLWQFADEKIYISPVFSPSRTKKFYEAQALIRDSKVWVKIPKRYVMDARLSVGCFTRFEVIFEMKQSLYTVAHNHVDTINILKVQQQCLFEVQAPNTW</sequence>
<accession>A0AAV1ZU19</accession>
<gene>
    <name evidence="1" type="ORF">LARSCL_LOCUS7231</name>
</gene>
<organism evidence="1 2">
    <name type="scientific">Larinioides sclopetarius</name>
    <dbReference type="NCBI Taxonomy" id="280406"/>
    <lineage>
        <taxon>Eukaryota</taxon>
        <taxon>Metazoa</taxon>
        <taxon>Ecdysozoa</taxon>
        <taxon>Arthropoda</taxon>
        <taxon>Chelicerata</taxon>
        <taxon>Arachnida</taxon>
        <taxon>Araneae</taxon>
        <taxon>Araneomorphae</taxon>
        <taxon>Entelegynae</taxon>
        <taxon>Araneoidea</taxon>
        <taxon>Araneidae</taxon>
        <taxon>Larinioides</taxon>
    </lineage>
</organism>
<dbReference type="AlphaFoldDB" id="A0AAV1ZU19"/>
<reference evidence="1 2" key="1">
    <citation type="submission" date="2024-04" db="EMBL/GenBank/DDBJ databases">
        <authorList>
            <person name="Rising A."/>
            <person name="Reimegard J."/>
            <person name="Sonavane S."/>
            <person name="Akerstrom W."/>
            <person name="Nylinder S."/>
            <person name="Hedman E."/>
            <person name="Kallberg Y."/>
        </authorList>
    </citation>
    <scope>NUCLEOTIDE SEQUENCE [LARGE SCALE GENOMIC DNA]</scope>
</reference>